<keyword evidence="1 9" id="KW-0813">Transport</keyword>
<dbReference type="GO" id="GO:0008556">
    <property type="term" value="F:P-type potassium transmembrane transporter activity"/>
    <property type="evidence" value="ECO:0007669"/>
    <property type="project" value="InterPro"/>
</dbReference>
<keyword evidence="2 9" id="KW-1003">Cell membrane</keyword>
<evidence type="ECO:0000313" key="11">
    <source>
        <dbReference type="Proteomes" id="UP000573499"/>
    </source>
</evidence>
<feature type="transmembrane region" description="Helical" evidence="9">
    <location>
        <begin position="531"/>
        <end position="552"/>
    </location>
</feature>
<dbReference type="AlphaFoldDB" id="A0A7W2IKV1"/>
<evidence type="ECO:0000256" key="8">
    <source>
        <dbReference type="ARBA" id="ARBA00023136"/>
    </source>
</evidence>
<feature type="transmembrane region" description="Helical" evidence="9">
    <location>
        <begin position="141"/>
        <end position="163"/>
    </location>
</feature>
<name>A0A7W2IKV1_9BURK</name>
<dbReference type="GO" id="GO:0030955">
    <property type="term" value="F:potassium ion binding"/>
    <property type="evidence" value="ECO:0007669"/>
    <property type="project" value="UniProtKB-UniRule"/>
</dbReference>
<keyword evidence="6 9" id="KW-1133">Transmembrane helix</keyword>
<feature type="transmembrane region" description="Helical" evidence="9">
    <location>
        <begin position="72"/>
        <end position="91"/>
    </location>
</feature>
<dbReference type="Proteomes" id="UP000573499">
    <property type="component" value="Unassembled WGS sequence"/>
</dbReference>
<dbReference type="EMBL" id="JACEZU010000006">
    <property type="protein sequence ID" value="MBA5688170.1"/>
    <property type="molecule type" value="Genomic_DNA"/>
</dbReference>
<reference evidence="10 11" key="1">
    <citation type="submission" date="2020-07" db="EMBL/GenBank/DDBJ databases">
        <title>Novel species isolated from subtropical streams in China.</title>
        <authorList>
            <person name="Lu H."/>
        </authorList>
    </citation>
    <scope>NUCLEOTIDE SEQUENCE [LARGE SCALE GENOMIC DNA]</scope>
    <source>
        <strain evidence="10 11">LX47W</strain>
    </source>
</reference>
<dbReference type="RefSeq" id="WP_182154004.1">
    <property type="nucleotide sequence ID" value="NZ_JACEZU010000006.1"/>
</dbReference>
<evidence type="ECO:0000256" key="7">
    <source>
        <dbReference type="ARBA" id="ARBA00023065"/>
    </source>
</evidence>
<feature type="transmembrane region" description="Helical" evidence="9">
    <location>
        <begin position="293"/>
        <end position="314"/>
    </location>
</feature>
<keyword evidence="4 9" id="KW-0812">Transmembrane</keyword>
<comment type="subunit">
    <text evidence="9">The system is composed of three essential subunits: KdpA, KdpB and KdpC.</text>
</comment>
<feature type="transmembrane region" description="Helical" evidence="9">
    <location>
        <begin position="466"/>
        <end position="485"/>
    </location>
</feature>
<keyword evidence="8 9" id="KW-0472">Membrane</keyword>
<evidence type="ECO:0000256" key="1">
    <source>
        <dbReference type="ARBA" id="ARBA00022448"/>
    </source>
</evidence>
<evidence type="ECO:0000256" key="9">
    <source>
        <dbReference type="HAMAP-Rule" id="MF_00275"/>
    </source>
</evidence>
<sequence>MTTQSFMLLALFLVVLLALAYPLGIVLTRVGDGSAIPGLGWLGKVERLLYRAAGIVDQDSKDGKVEGQGWKAYAVALLMFNALGALAVYGLQRVQQWLPLNPQAMANISPDSAFNTAVSFVSNTNWQGYSGEQAMSYLTQMLVLAGQNFFSAATGMAVAYALIRGFSSRSAKSIGNFWVDITRSTLYVLLPLSLVFAVFLVGQGAIQNFSAYKEVTLLDPVTYTQPKVGADGQPLKDAKGEPVTETLTATTQTIAMGPVASQEAIKMLGTNGGGFFNANSAHPYENPTPLSNFFQMIAIFIIPAGLCFAFGRMVGDPRQGWAVLAAMTLLFVVCTVSVMSAEQQAHPALQALGVDQQMSALQAGGNMEGKETRFGISASTLFAAVTTAASCGAVNAMHDSFMPLGGMIPMLLIQFGEVIFGGVGSGLYGMLIFAILAVFIAGLMIGRTPEYLGKKIQSYEMKMTSIAILVTPTLVLAGTAIAVMMDAGKAGITNPGAHGFSEILYAFSSAANNNGSAFAGLSANTPFYNTMLAIAMWFGRFAMIVPILAIAGSLAGKKRLEANAGTMPTHGPIFIGLLVSVVALVGVLNYVPALALGPVVEHLQLFAPQFAR</sequence>
<dbReference type="HAMAP" id="MF_00275">
    <property type="entry name" value="KdpA"/>
    <property type="match status" value="1"/>
</dbReference>
<feature type="transmembrane region" description="Helical" evidence="9">
    <location>
        <begin position="573"/>
        <end position="591"/>
    </location>
</feature>
<feature type="transmembrane region" description="Helical" evidence="9">
    <location>
        <begin position="401"/>
        <end position="420"/>
    </location>
</feature>
<evidence type="ECO:0000256" key="6">
    <source>
        <dbReference type="ARBA" id="ARBA00022989"/>
    </source>
</evidence>
<organism evidence="10 11">
    <name type="scientific">Rugamonas apoptosis</name>
    <dbReference type="NCBI Taxonomy" id="2758570"/>
    <lineage>
        <taxon>Bacteria</taxon>
        <taxon>Pseudomonadati</taxon>
        <taxon>Pseudomonadota</taxon>
        <taxon>Betaproteobacteria</taxon>
        <taxon>Burkholderiales</taxon>
        <taxon>Oxalobacteraceae</taxon>
        <taxon>Telluria group</taxon>
        <taxon>Rugamonas</taxon>
    </lineage>
</organism>
<keyword evidence="11" id="KW-1185">Reference proteome</keyword>
<evidence type="ECO:0000256" key="3">
    <source>
        <dbReference type="ARBA" id="ARBA00022538"/>
    </source>
</evidence>
<dbReference type="PANTHER" id="PTHR30607">
    <property type="entry name" value="POTASSIUM-TRANSPORTING ATPASE A CHAIN"/>
    <property type="match status" value="1"/>
</dbReference>
<evidence type="ECO:0000256" key="4">
    <source>
        <dbReference type="ARBA" id="ARBA00022692"/>
    </source>
</evidence>
<evidence type="ECO:0000256" key="2">
    <source>
        <dbReference type="ARBA" id="ARBA00022475"/>
    </source>
</evidence>
<dbReference type="PIRSF" id="PIRSF001294">
    <property type="entry name" value="K_ATPaseA"/>
    <property type="match status" value="1"/>
</dbReference>
<accession>A0A7W2IKV1</accession>
<feature type="transmembrane region" description="Helical" evidence="9">
    <location>
        <begin position="374"/>
        <end position="394"/>
    </location>
</feature>
<gene>
    <name evidence="9 10" type="primary">kdpA</name>
    <name evidence="10" type="ORF">H3H39_14065</name>
</gene>
<evidence type="ECO:0000256" key="5">
    <source>
        <dbReference type="ARBA" id="ARBA00022958"/>
    </source>
</evidence>
<keyword evidence="3 9" id="KW-0633">Potassium transport</keyword>
<proteinExistence type="inferred from homology"/>
<dbReference type="PANTHER" id="PTHR30607:SF2">
    <property type="entry name" value="POTASSIUM-TRANSPORTING ATPASE POTASSIUM-BINDING SUBUNIT"/>
    <property type="match status" value="1"/>
</dbReference>
<keyword evidence="7 9" id="KW-0406">Ion transport</keyword>
<dbReference type="InterPro" id="IPR004623">
    <property type="entry name" value="KdpA"/>
</dbReference>
<protein>
    <recommendedName>
        <fullName evidence="9">Potassium-transporting ATPase potassium-binding subunit</fullName>
    </recommendedName>
    <alternativeName>
        <fullName evidence="9">ATP phosphohydrolase [potassium-transporting] A chain</fullName>
    </alternativeName>
    <alternativeName>
        <fullName evidence="9">Potassium-binding and translocating subunit A</fullName>
    </alternativeName>
    <alternativeName>
        <fullName evidence="9">Potassium-translocating ATPase A chain</fullName>
    </alternativeName>
</protein>
<feature type="transmembrane region" description="Helical" evidence="9">
    <location>
        <begin position="321"/>
        <end position="341"/>
    </location>
</feature>
<dbReference type="GO" id="GO:0005886">
    <property type="term" value="C:plasma membrane"/>
    <property type="evidence" value="ECO:0007669"/>
    <property type="project" value="UniProtKB-SubCell"/>
</dbReference>
<comment type="subcellular location">
    <subcellularLocation>
        <location evidence="9">Cell membrane</location>
        <topology evidence="9">Multi-pass membrane protein</topology>
    </subcellularLocation>
</comment>
<feature type="transmembrane region" description="Helical" evidence="9">
    <location>
        <begin position="184"/>
        <end position="206"/>
    </location>
</feature>
<dbReference type="NCBIfam" id="TIGR00680">
    <property type="entry name" value="kdpA"/>
    <property type="match status" value="1"/>
</dbReference>
<comment type="similarity">
    <text evidence="9">Belongs to the KdpA family.</text>
</comment>
<dbReference type="Pfam" id="PF03814">
    <property type="entry name" value="KdpA"/>
    <property type="match status" value="1"/>
</dbReference>
<feature type="transmembrane region" description="Helical" evidence="9">
    <location>
        <begin position="426"/>
        <end position="445"/>
    </location>
</feature>
<evidence type="ECO:0000313" key="10">
    <source>
        <dbReference type="EMBL" id="MBA5688170.1"/>
    </source>
</evidence>
<keyword evidence="5 9" id="KW-0630">Potassium</keyword>
<comment type="caution">
    <text evidence="10">The sequence shown here is derived from an EMBL/GenBank/DDBJ whole genome shotgun (WGS) entry which is preliminary data.</text>
</comment>
<comment type="function">
    <text evidence="9">Part of the high-affinity ATP-driven potassium transport (or Kdp) system, which catalyzes the hydrolysis of ATP coupled with the electrogenic transport of potassium into the cytoplasm. This subunit binds the extracellular potassium ions and delivers the ions to the membrane domain of KdpB through an intramembrane tunnel.</text>
</comment>